<dbReference type="AlphaFoldDB" id="A0A382GK75"/>
<name>A0A382GK75_9ZZZZ</name>
<accession>A0A382GK75</accession>
<reference evidence="1" key="1">
    <citation type="submission" date="2018-05" db="EMBL/GenBank/DDBJ databases">
        <authorList>
            <person name="Lanie J.A."/>
            <person name="Ng W.-L."/>
            <person name="Kazmierczak K.M."/>
            <person name="Andrzejewski T.M."/>
            <person name="Davidsen T.M."/>
            <person name="Wayne K.J."/>
            <person name="Tettelin H."/>
            <person name="Glass J.I."/>
            <person name="Rusch D."/>
            <person name="Podicherti R."/>
            <person name="Tsui H.-C.T."/>
            <person name="Winkler M.E."/>
        </authorList>
    </citation>
    <scope>NUCLEOTIDE SEQUENCE</scope>
</reference>
<sequence length="28" mass="3165">MATIASIYGDYSDEELGKVQIYLRTILT</sequence>
<gene>
    <name evidence="1" type="ORF">METZ01_LOCUS228213</name>
</gene>
<dbReference type="EMBL" id="UINC01055923">
    <property type="protein sequence ID" value="SVB75359.1"/>
    <property type="molecule type" value="Genomic_DNA"/>
</dbReference>
<evidence type="ECO:0000313" key="1">
    <source>
        <dbReference type="EMBL" id="SVB75359.1"/>
    </source>
</evidence>
<protein>
    <submittedName>
        <fullName evidence="1">Uncharacterized protein</fullName>
    </submittedName>
</protein>
<proteinExistence type="predicted"/>
<organism evidence="1">
    <name type="scientific">marine metagenome</name>
    <dbReference type="NCBI Taxonomy" id="408172"/>
    <lineage>
        <taxon>unclassified sequences</taxon>
        <taxon>metagenomes</taxon>
        <taxon>ecological metagenomes</taxon>
    </lineage>
</organism>